<evidence type="ECO:0000256" key="6">
    <source>
        <dbReference type="HAMAP-Rule" id="MF_01208"/>
    </source>
</evidence>
<comment type="caution">
    <text evidence="8">The sequence shown here is derived from an EMBL/GenBank/DDBJ whole genome shotgun (WGS) entry which is preliminary data.</text>
</comment>
<organism evidence="8 9">
    <name type="scientific">Holzapfeliella saturejae</name>
    <dbReference type="NCBI Taxonomy" id="3082953"/>
    <lineage>
        <taxon>Bacteria</taxon>
        <taxon>Bacillati</taxon>
        <taxon>Bacillota</taxon>
        <taxon>Bacilli</taxon>
        <taxon>Lactobacillales</taxon>
        <taxon>Lactobacillaceae</taxon>
        <taxon>Holzapfeliella</taxon>
    </lineage>
</organism>
<dbReference type="NCBIfam" id="TIGR00336">
    <property type="entry name" value="pyrE"/>
    <property type="match status" value="1"/>
</dbReference>
<dbReference type="PANTHER" id="PTHR19278:SF9">
    <property type="entry name" value="URIDINE 5'-MONOPHOSPHATE SYNTHASE"/>
    <property type="match status" value="1"/>
</dbReference>
<feature type="binding site" evidence="6">
    <location>
        <position position="130"/>
    </location>
    <ligand>
        <name>orotate</name>
        <dbReference type="ChEBI" id="CHEBI:30839"/>
    </ligand>
</feature>
<evidence type="ECO:0000256" key="5">
    <source>
        <dbReference type="ARBA" id="ARBA00022975"/>
    </source>
</evidence>
<dbReference type="HAMAP" id="MF_01208">
    <property type="entry name" value="PyrE"/>
    <property type="match status" value="1"/>
</dbReference>
<accession>A0ABU8SHX0</accession>
<protein>
    <recommendedName>
        <fullName evidence="2 6">Orotate phosphoribosyltransferase</fullName>
        <shortName evidence="6">OPRT</shortName>
        <shortName evidence="6">OPRTase</shortName>
        <ecNumber evidence="2 6">2.4.2.10</ecNumber>
    </recommendedName>
</protein>
<sequence>MITNKNIAETIALDLLNIKAVKISPDNPFTWASGIKAPIYTDNRKIVSYPKMRGLVAQQLANLIKEQFPNATVIAGVATAGIPHAALVAHLLELPMIYVRPKPKDHGTSQQIEGELPKNAEVVMIDDLISTGQSVLKAADVVKAADATVTGIVSIFDYELSISSENFEKYGTKFYSVTSYTSLIKAAEENQLISKAQYLAIKDWHHTVK</sequence>
<dbReference type="EC" id="2.4.2.10" evidence="2 6"/>
<evidence type="ECO:0000256" key="4">
    <source>
        <dbReference type="ARBA" id="ARBA00022679"/>
    </source>
</evidence>
<comment type="function">
    <text evidence="6">Catalyzes the transfer of a ribosyl phosphate group from 5-phosphoribose 1-diphosphate to orotate, leading to the formation of orotidine monophosphate (OMP).</text>
</comment>
<dbReference type="CDD" id="cd06223">
    <property type="entry name" value="PRTases_typeI"/>
    <property type="match status" value="1"/>
</dbReference>
<comment type="cofactor">
    <cofactor evidence="6">
        <name>Mg(2+)</name>
        <dbReference type="ChEBI" id="CHEBI:18420"/>
    </cofactor>
</comment>
<dbReference type="InterPro" id="IPR000836">
    <property type="entry name" value="PRTase_dom"/>
</dbReference>
<keyword evidence="6" id="KW-0460">Magnesium</keyword>
<evidence type="ECO:0000313" key="8">
    <source>
        <dbReference type="EMBL" id="MEJ6348981.1"/>
    </source>
</evidence>
<keyword evidence="9" id="KW-1185">Reference proteome</keyword>
<keyword evidence="4 6" id="KW-0808">Transferase</keyword>
<dbReference type="GO" id="GO:0004588">
    <property type="term" value="F:orotate phosphoribosyltransferase activity"/>
    <property type="evidence" value="ECO:0007669"/>
    <property type="project" value="UniProtKB-EC"/>
</dbReference>
<evidence type="ECO:0000313" key="9">
    <source>
        <dbReference type="Proteomes" id="UP001377804"/>
    </source>
</evidence>
<gene>
    <name evidence="6 8" type="primary">pyrE</name>
    <name evidence="8" type="ORF">R4Y45_07080</name>
</gene>
<comment type="subunit">
    <text evidence="6">Homodimer.</text>
</comment>
<feature type="binding site" evidence="6">
    <location>
        <position position="100"/>
    </location>
    <ligand>
        <name>5-phospho-alpha-D-ribose 1-diphosphate</name>
        <dbReference type="ChEBI" id="CHEBI:58017"/>
        <note>ligand shared between dimeric partners</note>
    </ligand>
</feature>
<evidence type="ECO:0000256" key="3">
    <source>
        <dbReference type="ARBA" id="ARBA00022676"/>
    </source>
</evidence>
<reference evidence="8 9" key="1">
    <citation type="submission" date="2023-10" db="EMBL/GenBank/DDBJ databases">
        <title>Holzapfeliella saturejae sp. nov. isolated from Satureja montana flowers.</title>
        <authorList>
            <person name="Alcantara C."/>
            <person name="Zuniga M."/>
            <person name="Landete J.M."/>
            <person name="Monedero V."/>
        </authorList>
    </citation>
    <scope>NUCLEOTIDE SEQUENCE [LARGE SCALE GENOMIC DNA]</scope>
    <source>
        <strain evidence="8 9">He02</strain>
    </source>
</reference>
<keyword evidence="5 6" id="KW-0665">Pyrimidine biosynthesis</keyword>
<dbReference type="SUPFAM" id="SSF53271">
    <property type="entry name" value="PRTase-like"/>
    <property type="match status" value="1"/>
</dbReference>
<dbReference type="InterPro" id="IPR023031">
    <property type="entry name" value="OPRT"/>
</dbReference>
<dbReference type="Gene3D" id="3.40.50.2020">
    <property type="match status" value="1"/>
</dbReference>
<keyword evidence="3 6" id="KW-0328">Glycosyltransferase</keyword>
<dbReference type="Proteomes" id="UP001377804">
    <property type="component" value="Unassembled WGS sequence"/>
</dbReference>
<name>A0ABU8SHX0_9LACO</name>
<dbReference type="PANTHER" id="PTHR19278">
    <property type="entry name" value="OROTATE PHOSPHORIBOSYLTRANSFERASE"/>
    <property type="match status" value="1"/>
</dbReference>
<dbReference type="Pfam" id="PF00156">
    <property type="entry name" value="Pribosyltran"/>
    <property type="match status" value="1"/>
</dbReference>
<comment type="caution">
    <text evidence="6">Lacks conserved residue(s) required for the propagation of feature annotation.</text>
</comment>
<proteinExistence type="inferred from homology"/>
<comment type="pathway">
    <text evidence="1 6">Pyrimidine metabolism; UMP biosynthesis via de novo pathway; UMP from orotate: step 1/2.</text>
</comment>
<evidence type="ECO:0000256" key="2">
    <source>
        <dbReference type="ARBA" id="ARBA00011971"/>
    </source>
</evidence>
<dbReference type="InterPro" id="IPR004467">
    <property type="entry name" value="Or_phspho_trans_dom"/>
</dbReference>
<evidence type="ECO:0000256" key="1">
    <source>
        <dbReference type="ARBA" id="ARBA00004889"/>
    </source>
</evidence>
<feature type="binding site" evidence="6">
    <location>
        <position position="106"/>
    </location>
    <ligand>
        <name>5-phospho-alpha-D-ribose 1-diphosphate</name>
        <dbReference type="ChEBI" id="CHEBI:58017"/>
        <note>ligand shared between dimeric partners</note>
    </ligand>
</feature>
<dbReference type="RefSeq" id="WP_339970491.1">
    <property type="nucleotide sequence ID" value="NZ_JAWMWG010000005.1"/>
</dbReference>
<dbReference type="InterPro" id="IPR029057">
    <property type="entry name" value="PRTase-like"/>
</dbReference>
<evidence type="ECO:0000259" key="7">
    <source>
        <dbReference type="Pfam" id="PF00156"/>
    </source>
</evidence>
<comment type="similarity">
    <text evidence="6">Belongs to the purine/pyrimidine phosphoribosyltransferase family. PyrE subfamily.</text>
</comment>
<feature type="binding site" evidence="6">
    <location>
        <position position="104"/>
    </location>
    <ligand>
        <name>5-phospho-alpha-D-ribose 1-diphosphate</name>
        <dbReference type="ChEBI" id="CHEBI:58017"/>
        <note>ligand shared between dimeric partners</note>
    </ligand>
</feature>
<feature type="domain" description="Phosphoribosyltransferase" evidence="7">
    <location>
        <begin position="55"/>
        <end position="157"/>
    </location>
</feature>
<dbReference type="EMBL" id="JAWMWG010000005">
    <property type="protein sequence ID" value="MEJ6348981.1"/>
    <property type="molecule type" value="Genomic_DNA"/>
</dbReference>
<comment type="catalytic activity">
    <reaction evidence="6">
        <text>orotidine 5'-phosphate + diphosphate = orotate + 5-phospho-alpha-D-ribose 1-diphosphate</text>
        <dbReference type="Rhea" id="RHEA:10380"/>
        <dbReference type="ChEBI" id="CHEBI:30839"/>
        <dbReference type="ChEBI" id="CHEBI:33019"/>
        <dbReference type="ChEBI" id="CHEBI:57538"/>
        <dbReference type="ChEBI" id="CHEBI:58017"/>
        <dbReference type="EC" id="2.4.2.10"/>
    </reaction>
</comment>
<feature type="binding site" description="in other chain" evidence="6">
    <location>
        <begin position="126"/>
        <end position="134"/>
    </location>
    <ligand>
        <name>5-phospho-alpha-D-ribose 1-diphosphate</name>
        <dbReference type="ChEBI" id="CHEBI:58017"/>
        <note>ligand shared between dimeric partners</note>
    </ligand>
</feature>